<dbReference type="Proteomes" id="UP000012960">
    <property type="component" value="Unplaced"/>
</dbReference>
<evidence type="ECO:0000313" key="3">
    <source>
        <dbReference type="EnsemblPlants" id="Ma03_p22450.1"/>
    </source>
</evidence>
<dbReference type="OMA" id="QYACVET"/>
<protein>
    <submittedName>
        <fullName evidence="2">(wild Malaysian banana) hypothetical protein</fullName>
    </submittedName>
</protein>
<evidence type="ECO:0000313" key="2">
    <source>
        <dbReference type="EMBL" id="CAG1850971.1"/>
    </source>
</evidence>
<dbReference type="InterPro" id="IPR008914">
    <property type="entry name" value="PEBP"/>
</dbReference>
<keyword evidence="4" id="KW-1185">Reference proteome</keyword>
<reference evidence="2" key="1">
    <citation type="submission" date="2021-03" db="EMBL/GenBank/DDBJ databases">
        <authorList>
            <consortium name="Genoscope - CEA"/>
            <person name="William W."/>
        </authorList>
    </citation>
    <scope>NUCLEOTIDE SEQUENCE</scope>
    <source>
        <strain evidence="2">Doubled-haploid Pahang</strain>
    </source>
</reference>
<dbReference type="Gene3D" id="3.90.280.10">
    <property type="entry name" value="PEBP-like"/>
    <property type="match status" value="1"/>
</dbReference>
<dbReference type="InterPro" id="IPR035810">
    <property type="entry name" value="PEBP_euk"/>
</dbReference>
<reference evidence="3" key="2">
    <citation type="submission" date="2021-05" db="UniProtKB">
        <authorList>
            <consortium name="EnsemblPlants"/>
        </authorList>
    </citation>
    <scope>IDENTIFICATION</scope>
    <source>
        <strain evidence="3">subsp. malaccensis</strain>
    </source>
</reference>
<dbReference type="InterPro" id="IPR036610">
    <property type="entry name" value="PEBP-like_sf"/>
</dbReference>
<dbReference type="PANTHER" id="PTHR11362:SF98">
    <property type="entry name" value="PROTEIN FLOWERING LOCUS T"/>
    <property type="match status" value="1"/>
</dbReference>
<dbReference type="Pfam" id="PF01161">
    <property type="entry name" value="PBP"/>
    <property type="match status" value="1"/>
</dbReference>
<comment type="similarity">
    <text evidence="1">Belongs to the phosphatidylethanolamine-binding protein family.</text>
</comment>
<dbReference type="EnsemblPlants" id="Ma03_t22450.1">
    <property type="protein sequence ID" value="Ma03_p22450.1"/>
    <property type="gene ID" value="Ma03_g22450"/>
</dbReference>
<proteinExistence type="inferred from homology"/>
<dbReference type="SUPFAM" id="SSF49777">
    <property type="entry name" value="PEBP-like"/>
    <property type="match status" value="1"/>
</dbReference>
<sequence length="218" mass="24524">MASLYNLKNIYMTACMSTQFTPPLSAMPIQYACVETEKASTCRVTMPQGRDPLVLGQVVGDVLDPFTRSAAMRVMYNSKEIRNGTGLRHSAVVNKPRVEIEGHDRRQLYTLVMVDADAPSPNSPTDREYLHWLVTDIPETLDASYGNEIVSYESPHPTAGIHRIVLVLFRQEVQQTIYAPGWRQNFNTRDFSAFYSIGPPVAAIYFNCQRENGCGGRR</sequence>
<dbReference type="PANTHER" id="PTHR11362">
    <property type="entry name" value="PHOSPHATIDYLETHANOLAMINE-BINDING PROTEIN"/>
    <property type="match status" value="1"/>
</dbReference>
<dbReference type="AlphaFoldDB" id="A0A804IF20"/>
<gene>
    <name evidence="2" type="ORF">GSMUA_195950.1</name>
</gene>
<name>A0A804IF20_MUSAM</name>
<dbReference type="CDD" id="cd00866">
    <property type="entry name" value="PEBP_euk"/>
    <property type="match status" value="1"/>
</dbReference>
<accession>A0A804IF20</accession>
<dbReference type="FunFam" id="3.90.280.10:FF:000001">
    <property type="entry name" value="Terminal flower 1"/>
    <property type="match status" value="1"/>
</dbReference>
<organism evidence="3 4">
    <name type="scientific">Musa acuminata subsp. malaccensis</name>
    <name type="common">Wild banana</name>
    <name type="synonym">Musa malaccensis</name>
    <dbReference type="NCBI Taxonomy" id="214687"/>
    <lineage>
        <taxon>Eukaryota</taxon>
        <taxon>Viridiplantae</taxon>
        <taxon>Streptophyta</taxon>
        <taxon>Embryophyta</taxon>
        <taxon>Tracheophyta</taxon>
        <taxon>Spermatophyta</taxon>
        <taxon>Magnoliopsida</taxon>
        <taxon>Liliopsida</taxon>
        <taxon>Zingiberales</taxon>
        <taxon>Musaceae</taxon>
        <taxon>Musa</taxon>
    </lineage>
</organism>
<evidence type="ECO:0000313" key="4">
    <source>
        <dbReference type="Proteomes" id="UP000012960"/>
    </source>
</evidence>
<dbReference type="Gramene" id="Ma03_t22450.1">
    <property type="protein sequence ID" value="Ma03_p22450.1"/>
    <property type="gene ID" value="Ma03_g22450"/>
</dbReference>
<dbReference type="EMBL" id="HG996468">
    <property type="protein sequence ID" value="CAG1850971.1"/>
    <property type="molecule type" value="Genomic_DNA"/>
</dbReference>
<dbReference type="InParanoid" id="A0A804IF20"/>
<evidence type="ECO:0000256" key="1">
    <source>
        <dbReference type="ARBA" id="ARBA00007091"/>
    </source>
</evidence>